<dbReference type="Proteomes" id="UP000667802">
    <property type="component" value="Unassembled WGS sequence"/>
</dbReference>
<keyword evidence="2" id="KW-1185">Reference proteome</keyword>
<proteinExistence type="predicted"/>
<gene>
    <name evidence="1" type="ORF">G7B40_033105</name>
</gene>
<protein>
    <submittedName>
        <fullName evidence="1">Uncharacterized protein</fullName>
    </submittedName>
</protein>
<evidence type="ECO:0000313" key="2">
    <source>
        <dbReference type="Proteomes" id="UP000667802"/>
    </source>
</evidence>
<sequence>MVHAVLNFRTSAILLYNHVSVLYQGVAENVGSSNYPSSWASNLVKILAETLGLSGAINEGC</sequence>
<dbReference type="EMBL" id="JAALHA020000024">
    <property type="protein sequence ID" value="MDR9899364.1"/>
    <property type="molecule type" value="Genomic_DNA"/>
</dbReference>
<name>A0AAP5IFB8_9CYAN</name>
<evidence type="ECO:0000313" key="1">
    <source>
        <dbReference type="EMBL" id="MDR9899364.1"/>
    </source>
</evidence>
<accession>A0AAP5IFB8</accession>
<reference evidence="2" key="1">
    <citation type="journal article" date="2021" name="Science">
        <title>Hunting the eagle killer: A cyanobacterial neurotoxin causes vacuolar myelinopathy.</title>
        <authorList>
            <person name="Breinlinger S."/>
            <person name="Phillips T.J."/>
            <person name="Haram B.N."/>
            <person name="Mares J."/>
            <person name="Martinez Yerena J.A."/>
            <person name="Hrouzek P."/>
            <person name="Sobotka R."/>
            <person name="Henderson W.M."/>
            <person name="Schmieder P."/>
            <person name="Williams S.M."/>
            <person name="Lauderdale J.D."/>
            <person name="Wilde H.D."/>
            <person name="Gerrin W."/>
            <person name="Kust A."/>
            <person name="Washington J.W."/>
            <person name="Wagner C."/>
            <person name="Geier B."/>
            <person name="Liebeke M."/>
            <person name="Enke H."/>
            <person name="Niedermeyer T.H.J."/>
            <person name="Wilde S.B."/>
        </authorList>
    </citation>
    <scope>NUCLEOTIDE SEQUENCE [LARGE SCALE GENOMIC DNA]</scope>
    <source>
        <strain evidence="2">Thurmond2011</strain>
    </source>
</reference>
<dbReference type="AlphaFoldDB" id="A0AAP5IFB8"/>
<organism evidence="1 2">
    <name type="scientific">Aetokthonos hydrillicola Thurmond2011</name>
    <dbReference type="NCBI Taxonomy" id="2712845"/>
    <lineage>
        <taxon>Bacteria</taxon>
        <taxon>Bacillati</taxon>
        <taxon>Cyanobacteriota</taxon>
        <taxon>Cyanophyceae</taxon>
        <taxon>Nostocales</taxon>
        <taxon>Hapalosiphonaceae</taxon>
        <taxon>Aetokthonos</taxon>
    </lineage>
</organism>
<comment type="caution">
    <text evidence="1">The sequence shown here is derived from an EMBL/GenBank/DDBJ whole genome shotgun (WGS) entry which is preliminary data.</text>
</comment>